<sequence length="105" mass="11565">MPSSSSVFQRWEISCSSGWPFSANSKGFSSFNYQVLTGLRDVKYLACGILLNVGQNGLRSADQSVRMFDCRNLISNGVGSPIQKFEGHKSAVLCIQDNYIPVVPR</sequence>
<comment type="caution">
    <text evidence="1">The sequence shown here is derived from an EMBL/GenBank/DDBJ whole genome shotgun (WGS) entry which is preliminary data.</text>
</comment>
<name>A0ACB7YR86_9ERIC</name>
<reference evidence="1 2" key="1">
    <citation type="journal article" date="2021" name="Hortic Res">
        <title>High-quality reference genome and annotation aids understanding of berry development for evergreen blueberry (Vaccinium darrowii).</title>
        <authorList>
            <person name="Yu J."/>
            <person name="Hulse-Kemp A.M."/>
            <person name="Babiker E."/>
            <person name="Staton M."/>
        </authorList>
    </citation>
    <scope>NUCLEOTIDE SEQUENCE [LARGE SCALE GENOMIC DNA]</scope>
    <source>
        <strain evidence="2">cv. NJ 8807/NJ 8810</strain>
        <tissue evidence="1">Young leaf</tissue>
    </source>
</reference>
<dbReference type="Proteomes" id="UP000828048">
    <property type="component" value="Chromosome 11"/>
</dbReference>
<dbReference type="EMBL" id="CM037161">
    <property type="protein sequence ID" value="KAH7856147.1"/>
    <property type="molecule type" value="Genomic_DNA"/>
</dbReference>
<gene>
    <name evidence="1" type="ORF">Vadar_033283</name>
</gene>
<protein>
    <submittedName>
        <fullName evidence="1">Uncharacterized protein</fullName>
    </submittedName>
</protein>
<organism evidence="1 2">
    <name type="scientific">Vaccinium darrowii</name>
    <dbReference type="NCBI Taxonomy" id="229202"/>
    <lineage>
        <taxon>Eukaryota</taxon>
        <taxon>Viridiplantae</taxon>
        <taxon>Streptophyta</taxon>
        <taxon>Embryophyta</taxon>
        <taxon>Tracheophyta</taxon>
        <taxon>Spermatophyta</taxon>
        <taxon>Magnoliopsida</taxon>
        <taxon>eudicotyledons</taxon>
        <taxon>Gunneridae</taxon>
        <taxon>Pentapetalae</taxon>
        <taxon>asterids</taxon>
        <taxon>Ericales</taxon>
        <taxon>Ericaceae</taxon>
        <taxon>Vaccinioideae</taxon>
        <taxon>Vaccinieae</taxon>
        <taxon>Vaccinium</taxon>
    </lineage>
</organism>
<accession>A0ACB7YR86</accession>
<evidence type="ECO:0000313" key="2">
    <source>
        <dbReference type="Proteomes" id="UP000828048"/>
    </source>
</evidence>
<evidence type="ECO:0000313" key="1">
    <source>
        <dbReference type="EMBL" id="KAH7856147.1"/>
    </source>
</evidence>
<keyword evidence="2" id="KW-1185">Reference proteome</keyword>
<proteinExistence type="predicted"/>